<dbReference type="AlphaFoldDB" id="A0AAF5PI96"/>
<dbReference type="Pfam" id="PF03564">
    <property type="entry name" value="DUF1759"/>
    <property type="match status" value="1"/>
</dbReference>
<evidence type="ECO:0000313" key="4">
    <source>
        <dbReference type="WBParaSite" id="mrna-Wban_01074"/>
    </source>
</evidence>
<organism evidence="3 4">
    <name type="scientific">Wuchereria bancrofti</name>
    <dbReference type="NCBI Taxonomy" id="6293"/>
    <lineage>
        <taxon>Eukaryota</taxon>
        <taxon>Metazoa</taxon>
        <taxon>Ecdysozoa</taxon>
        <taxon>Nematoda</taxon>
        <taxon>Chromadorea</taxon>
        <taxon>Rhabditida</taxon>
        <taxon>Spirurina</taxon>
        <taxon>Spiruromorpha</taxon>
        <taxon>Filarioidea</taxon>
        <taxon>Onchocercidae</taxon>
        <taxon>Wuchereria</taxon>
    </lineage>
</organism>
<dbReference type="PANTHER" id="PTHR22954:SF3">
    <property type="entry name" value="PROTEIN CBG08539"/>
    <property type="match status" value="1"/>
</dbReference>
<proteinExistence type="predicted"/>
<feature type="domain" description="DUF1758" evidence="2">
    <location>
        <begin position="185"/>
        <end position="296"/>
    </location>
</feature>
<evidence type="ECO:0000256" key="1">
    <source>
        <dbReference type="SAM" id="MobiDB-lite"/>
    </source>
</evidence>
<reference evidence="3" key="1">
    <citation type="submission" date="2015-03" db="EMBL/GenBank/DDBJ databases">
        <title>Wuchereria bancrofti Genome Sequencing Papua New Guinea Strain.</title>
        <authorList>
            <person name="Small S.T."/>
            <person name="Serre D."/>
            <person name="Zimmerman P.A."/>
        </authorList>
    </citation>
    <scope>NUCLEOTIDE SEQUENCE [LARGE SCALE GENOMIC DNA]</scope>
    <source>
        <strain evidence="3">pt0022</strain>
    </source>
</reference>
<dbReference type="WBParaSite" id="mrna-Wban_01074">
    <property type="protein sequence ID" value="mrna-Wban_01074"/>
    <property type="gene ID" value="Wban_01074"/>
</dbReference>
<dbReference type="InterPro" id="IPR005312">
    <property type="entry name" value="DUF1759"/>
</dbReference>
<dbReference type="Pfam" id="PF05585">
    <property type="entry name" value="DUF1758"/>
    <property type="match status" value="1"/>
</dbReference>
<reference evidence="4" key="3">
    <citation type="submission" date="2024-02" db="UniProtKB">
        <authorList>
            <consortium name="WormBaseParasite"/>
        </authorList>
    </citation>
    <scope>IDENTIFICATION</scope>
    <source>
        <strain evidence="4">pt0022</strain>
    </source>
</reference>
<evidence type="ECO:0000259" key="2">
    <source>
        <dbReference type="Pfam" id="PF05585"/>
    </source>
</evidence>
<dbReference type="PANTHER" id="PTHR22954">
    <property type="entry name" value="RETROVIRAL PROTEASE-RELATED"/>
    <property type="match status" value="1"/>
</dbReference>
<protein>
    <recommendedName>
        <fullName evidence="2">DUF1758 domain-containing protein</fullName>
    </recommendedName>
</protein>
<evidence type="ECO:0000313" key="3">
    <source>
        <dbReference type="Proteomes" id="UP000093561"/>
    </source>
</evidence>
<name>A0AAF5PI96_WUCBA</name>
<accession>A0AAF5PI96</accession>
<reference evidence="3" key="2">
    <citation type="journal article" date="2016" name="Mol. Ecol.">
        <title>Population genomics of the filarial nematode parasite Wuchereria bancrofti from mosquitoes.</title>
        <authorList>
            <person name="Small S.T."/>
            <person name="Reimer L.J."/>
            <person name="Tisch D.J."/>
            <person name="King C.L."/>
            <person name="Christensen B.M."/>
            <person name="Siba P.M."/>
            <person name="Kazura J.W."/>
            <person name="Serre D."/>
            <person name="Zimmerman P.A."/>
        </authorList>
    </citation>
    <scope>NUCLEOTIDE SEQUENCE</scope>
    <source>
        <strain evidence="3">pt0022</strain>
    </source>
</reference>
<dbReference type="InterPro" id="IPR008737">
    <property type="entry name" value="DUF1758"/>
</dbReference>
<feature type="region of interest" description="Disordered" evidence="1">
    <location>
        <begin position="1"/>
        <end position="29"/>
    </location>
</feature>
<sequence length="359" mass="41202">MQCLQQSMGRTSRNNSETDRISSQQEQGPTEIRRQLIVKLPRLALKNFDGNPKQWREFWSGFEAAVHQQNLADVQKLTYLLSCLRGTALNAVEGYETTPENYETIRNILIERFGSPSIVKRALHHELQSFRHNDRDLRTTVETIERILRQLANLGENVEQTSIELAIEEKLPRWVLDEVYKKKELDPNCENLNIAGFGKEKPINFQTMKTVVGIRLTNEETIQMEVNTVDYLTNDLQVADLSEQNLEQLNELHGEWKKPDLLIGANYFFNFIEPSKAKRINSGFYLVEAEVGPIVAGYGQINNANSNIMQVEIAIVFTAINRNVPDVDQFWNLELTGVKEEPEATYDDKALSRFKRSIG</sequence>
<dbReference type="Proteomes" id="UP000093561">
    <property type="component" value="Unassembled WGS sequence"/>
</dbReference>
<feature type="compositionally biased region" description="Polar residues" evidence="1">
    <location>
        <begin position="1"/>
        <end position="28"/>
    </location>
</feature>